<dbReference type="GO" id="GO:0008270">
    <property type="term" value="F:zinc ion binding"/>
    <property type="evidence" value="ECO:0007669"/>
    <property type="project" value="UniProtKB-KW"/>
</dbReference>
<keyword evidence="6" id="KW-0863">Zinc-finger</keyword>
<dbReference type="Gene3D" id="3.30.420.360">
    <property type="match status" value="1"/>
</dbReference>
<protein>
    <recommendedName>
        <fullName evidence="10">Carbamoyltransferase</fullName>
        <ecNumber evidence="10">6.2.-.-</ecNumber>
    </recommendedName>
</protein>
<dbReference type="Pfam" id="PF07503">
    <property type="entry name" value="zf-HYPF"/>
    <property type="match status" value="2"/>
</dbReference>
<keyword evidence="15" id="KW-1185">Reference proteome</keyword>
<dbReference type="GO" id="GO:0051604">
    <property type="term" value="P:protein maturation"/>
    <property type="evidence" value="ECO:0007669"/>
    <property type="project" value="TreeGrafter"/>
</dbReference>
<accession>A0A3G1KQ75</accession>
<dbReference type="PANTHER" id="PTHR42959">
    <property type="entry name" value="CARBAMOYLTRANSFERASE"/>
    <property type="match status" value="1"/>
</dbReference>
<dbReference type="SUPFAM" id="SSF53067">
    <property type="entry name" value="Actin-like ATPase domain"/>
    <property type="match status" value="1"/>
</dbReference>
<reference evidence="14 15" key="1">
    <citation type="submission" date="2016-10" db="EMBL/GenBank/DDBJ databases">
        <title>Complete Genome Sequence of Peptococcaceae strain DCMF.</title>
        <authorList>
            <person name="Edwards R.J."/>
            <person name="Holland S.I."/>
            <person name="Deshpande N.P."/>
            <person name="Wong Y.K."/>
            <person name="Ertan H."/>
            <person name="Manefield M."/>
            <person name="Russell T.L."/>
            <person name="Lee M.J."/>
        </authorList>
    </citation>
    <scope>NUCLEOTIDE SEQUENCE [LARGE SCALE GENOMIC DNA]</scope>
    <source>
        <strain evidence="14 15">DCMF</strain>
    </source>
</reference>
<feature type="active site" evidence="11">
    <location>
        <position position="24"/>
    </location>
</feature>
<gene>
    <name evidence="14" type="ORF">DCMF_07350</name>
</gene>
<evidence type="ECO:0000256" key="3">
    <source>
        <dbReference type="ARBA" id="ARBA00008097"/>
    </source>
</evidence>
<evidence type="ECO:0000256" key="8">
    <source>
        <dbReference type="ARBA" id="ARBA00047645"/>
    </source>
</evidence>
<dbReference type="Pfam" id="PF17788">
    <property type="entry name" value="HypF_C"/>
    <property type="match status" value="1"/>
</dbReference>
<dbReference type="InterPro" id="IPR017968">
    <property type="entry name" value="Acylphosphatase_CS"/>
</dbReference>
<dbReference type="InterPro" id="IPR036046">
    <property type="entry name" value="Acylphosphatase-like_dom_sf"/>
</dbReference>
<dbReference type="InterPro" id="IPR017945">
    <property type="entry name" value="DHBP_synth_RibB-like_a/b_dom"/>
</dbReference>
<name>A0A3G1KQ75_FORW1</name>
<keyword evidence="14" id="KW-0808">Transferase</keyword>
<dbReference type="Pfam" id="PF22521">
    <property type="entry name" value="HypF_C_2"/>
    <property type="match status" value="1"/>
</dbReference>
<evidence type="ECO:0000256" key="9">
    <source>
        <dbReference type="ARBA" id="ARBA00048220"/>
    </source>
</evidence>
<dbReference type="InterPro" id="IPR004421">
    <property type="entry name" value="Carbamoyltransferase_HypF"/>
</dbReference>
<dbReference type="PROSITE" id="PS00150">
    <property type="entry name" value="ACYLPHOSPHATASE_1"/>
    <property type="match status" value="1"/>
</dbReference>
<organism evidence="14 15">
    <name type="scientific">Formimonas warabiya</name>
    <dbReference type="NCBI Taxonomy" id="1761012"/>
    <lineage>
        <taxon>Bacteria</taxon>
        <taxon>Bacillati</taxon>
        <taxon>Bacillota</taxon>
        <taxon>Clostridia</taxon>
        <taxon>Eubacteriales</taxon>
        <taxon>Peptococcaceae</taxon>
        <taxon>Candidatus Formimonas</taxon>
    </lineage>
</organism>
<dbReference type="GO" id="GO:0003998">
    <property type="term" value="F:acylphosphatase activity"/>
    <property type="evidence" value="ECO:0007669"/>
    <property type="project" value="UniProtKB-EC"/>
</dbReference>
<dbReference type="AlphaFoldDB" id="A0A3G1KQ75"/>
<dbReference type="GO" id="GO:0003725">
    <property type="term" value="F:double-stranded RNA binding"/>
    <property type="evidence" value="ECO:0007669"/>
    <property type="project" value="InterPro"/>
</dbReference>
<keyword evidence="4" id="KW-0436">Ligase</keyword>
<dbReference type="RefSeq" id="WP_148133832.1">
    <property type="nucleotide sequence ID" value="NZ_CP017634.1"/>
</dbReference>
<dbReference type="Proteomes" id="UP000323521">
    <property type="component" value="Chromosome"/>
</dbReference>
<dbReference type="InterPro" id="IPR001792">
    <property type="entry name" value="Acylphosphatase-like_dom"/>
</dbReference>
<dbReference type="Pfam" id="PF01300">
    <property type="entry name" value="Sua5_yciO_yrdC"/>
    <property type="match status" value="1"/>
</dbReference>
<comment type="catalytic activity">
    <reaction evidence="8 11">
        <text>an acyl phosphate + H2O = a carboxylate + phosphate + H(+)</text>
        <dbReference type="Rhea" id="RHEA:14965"/>
        <dbReference type="ChEBI" id="CHEBI:15377"/>
        <dbReference type="ChEBI" id="CHEBI:15378"/>
        <dbReference type="ChEBI" id="CHEBI:29067"/>
        <dbReference type="ChEBI" id="CHEBI:43474"/>
        <dbReference type="ChEBI" id="CHEBI:59918"/>
        <dbReference type="EC" id="3.6.1.7"/>
    </reaction>
</comment>
<keyword evidence="11" id="KW-0378">Hydrolase</keyword>
<evidence type="ECO:0000313" key="15">
    <source>
        <dbReference type="Proteomes" id="UP000323521"/>
    </source>
</evidence>
<dbReference type="Gene3D" id="3.30.110.120">
    <property type="match status" value="1"/>
</dbReference>
<evidence type="ECO:0000256" key="2">
    <source>
        <dbReference type="ARBA" id="ARBA00005614"/>
    </source>
</evidence>
<evidence type="ECO:0000256" key="5">
    <source>
        <dbReference type="ARBA" id="ARBA00022723"/>
    </source>
</evidence>
<comment type="similarity">
    <text evidence="3 10">Belongs to the carbamoyltransferase HypF family.</text>
</comment>
<dbReference type="InterPro" id="IPR041440">
    <property type="entry name" value="HypF_C"/>
</dbReference>
<feature type="active site" evidence="11">
    <location>
        <position position="42"/>
    </location>
</feature>
<evidence type="ECO:0000256" key="4">
    <source>
        <dbReference type="ARBA" id="ARBA00022598"/>
    </source>
</evidence>
<sequence>MSGNERKKRLSIQITGIVQGVGFRPFVYNLARRCNLGGWVLNDSAGVRIEAEGDAGALDTFLAGLKSQAPPMAVIRDIIVTSRSLRGETIFEIKQSQASAGRSTLVSPDIATCPDCQREITDPGNRRFRYAFTNCTNCGPRYSIIADIPYDRKSTTMKDFPMCPACEAEYHDPTDRRFHAQPNACPVCGPSYRLLTKQGEEIEGDPLRAARDLIVQGAILAVKGIGGYHLACDGENEKAVAELRGRKYREDKPFAVMCGSLETVRGQCLLSTAEEDLLTGPARPIVLLTKRQSYSLAESVAPGNPALGVMLPYAPVHWLLLRPEDIWVMTSGNTSDEPIAYLDEDARDRLAGIADYFLVHNRPIYCRTDDSVARIFQNKPYLVRRSRGMAPAPLRLTRPGPQVLACGGELKNTFCLTKGDQAFLSAHIGDLENMATFAAYRAAIEHYQRLFDVRPELVACDLHPDYLSTKYAEELDLPRIAVQHHHAHIAGVLAEQGREEKVIGLAFDGTGYGTDGHLWGGEFLLADCREFTRLAQCRYLPLPGGSKAIQEPWRQAVWVLYELYGMDFARMDLPLVRLLPEGWPLMVQAAAKGINTPLTSGAGRLFDIAAALLGIRTRINYEGQAAVELEMAASGAPGALLPYTISPGSVYELDFRPTFAALVERMVQKAPRAELAAAFHTTLAVALADMAGRLRKETGIDQVALSGGVFQNITLLRQVCRLLEKDFTLLLHRRVPPNDGGLALGQAAVAIERSR</sequence>
<dbReference type="PIRSF" id="PIRSF006256">
    <property type="entry name" value="CMPcnvr_hdrg_mat"/>
    <property type="match status" value="1"/>
</dbReference>
<dbReference type="Gene3D" id="3.30.420.40">
    <property type="match status" value="1"/>
</dbReference>
<dbReference type="GO" id="GO:0016874">
    <property type="term" value="F:ligase activity"/>
    <property type="evidence" value="ECO:0007669"/>
    <property type="project" value="UniProtKB-UniRule"/>
</dbReference>
<dbReference type="InterPro" id="IPR051060">
    <property type="entry name" value="Carbamoyltrans_HypF-like"/>
</dbReference>
<dbReference type="SUPFAM" id="SSF54975">
    <property type="entry name" value="Acylphosphatase/BLUF domain-like"/>
    <property type="match status" value="1"/>
</dbReference>
<dbReference type="SUPFAM" id="SSF55821">
    <property type="entry name" value="YrdC/RibB"/>
    <property type="match status" value="1"/>
</dbReference>
<dbReference type="UniPathway" id="UPA00335"/>
<dbReference type="EC" id="6.2.-.-" evidence="10"/>
<dbReference type="NCBIfam" id="TIGR00143">
    <property type="entry name" value="hypF"/>
    <property type="match status" value="1"/>
</dbReference>
<dbReference type="PROSITE" id="PS51163">
    <property type="entry name" value="YRDC"/>
    <property type="match status" value="1"/>
</dbReference>
<keyword evidence="7" id="KW-0862">Zinc</keyword>
<dbReference type="KEGG" id="fwa:DCMF_07350"/>
<comment type="pathway">
    <text evidence="1">Protein modification; [NiFe] hydrogenase maturation.</text>
</comment>
<evidence type="ECO:0000259" key="13">
    <source>
        <dbReference type="PROSITE" id="PS51163"/>
    </source>
</evidence>
<feature type="domain" description="Acylphosphatase-like" evidence="12">
    <location>
        <begin position="9"/>
        <end position="95"/>
    </location>
</feature>
<dbReference type="OrthoDB" id="9808093at2"/>
<dbReference type="InterPro" id="IPR006070">
    <property type="entry name" value="Sua5-like_dom"/>
</dbReference>
<evidence type="ECO:0000256" key="1">
    <source>
        <dbReference type="ARBA" id="ARBA00004711"/>
    </source>
</evidence>
<dbReference type="PANTHER" id="PTHR42959:SF1">
    <property type="entry name" value="CARBAMOYLTRANSFERASE HYPF"/>
    <property type="match status" value="1"/>
</dbReference>
<keyword evidence="5" id="KW-0479">Metal-binding</keyword>
<evidence type="ECO:0000259" key="12">
    <source>
        <dbReference type="PROSITE" id="PS51160"/>
    </source>
</evidence>
<proteinExistence type="inferred from homology"/>
<dbReference type="GO" id="GO:0016743">
    <property type="term" value="F:carboxyl- or carbamoyltransferase activity"/>
    <property type="evidence" value="ECO:0007669"/>
    <property type="project" value="UniProtKB-UniRule"/>
</dbReference>
<dbReference type="InterPro" id="IPR043129">
    <property type="entry name" value="ATPase_NBD"/>
</dbReference>
<evidence type="ECO:0000256" key="11">
    <source>
        <dbReference type="PROSITE-ProRule" id="PRU00520"/>
    </source>
</evidence>
<dbReference type="Gene3D" id="3.90.870.50">
    <property type="match status" value="1"/>
</dbReference>
<dbReference type="InterPro" id="IPR011125">
    <property type="entry name" value="Znf_HypF"/>
</dbReference>
<feature type="domain" description="YrdC-like" evidence="13">
    <location>
        <begin position="204"/>
        <end position="388"/>
    </location>
</feature>
<evidence type="ECO:0000256" key="6">
    <source>
        <dbReference type="ARBA" id="ARBA00022771"/>
    </source>
</evidence>
<dbReference type="PROSITE" id="PS51160">
    <property type="entry name" value="ACYLPHOSPHATASE_3"/>
    <property type="match status" value="1"/>
</dbReference>
<dbReference type="Pfam" id="PF00708">
    <property type="entry name" value="Acylphosphatase"/>
    <property type="match status" value="1"/>
</dbReference>
<evidence type="ECO:0000313" key="14">
    <source>
        <dbReference type="EMBL" id="ATW24622.1"/>
    </source>
</evidence>
<dbReference type="InterPro" id="IPR055128">
    <property type="entry name" value="HypF_C_2"/>
</dbReference>
<comment type="catalytic activity">
    <reaction evidence="9">
        <text>C-terminal L-cysteinyl-[HypE protein] + carbamoyl phosphate + ATP + H2O = C-terminal S-carboxamide-L-cysteinyl-[HypE protein] + AMP + phosphate + diphosphate + H(+)</text>
        <dbReference type="Rhea" id="RHEA:55636"/>
        <dbReference type="Rhea" id="RHEA-COMP:14247"/>
        <dbReference type="Rhea" id="RHEA-COMP:14392"/>
        <dbReference type="ChEBI" id="CHEBI:15377"/>
        <dbReference type="ChEBI" id="CHEBI:15378"/>
        <dbReference type="ChEBI" id="CHEBI:30616"/>
        <dbReference type="ChEBI" id="CHEBI:33019"/>
        <dbReference type="ChEBI" id="CHEBI:43474"/>
        <dbReference type="ChEBI" id="CHEBI:58228"/>
        <dbReference type="ChEBI" id="CHEBI:76913"/>
        <dbReference type="ChEBI" id="CHEBI:139126"/>
        <dbReference type="ChEBI" id="CHEBI:456215"/>
    </reaction>
</comment>
<comment type="similarity">
    <text evidence="2">Belongs to the acylphosphatase family.</text>
</comment>
<dbReference type="EMBL" id="CP017634">
    <property type="protein sequence ID" value="ATW24622.1"/>
    <property type="molecule type" value="Genomic_DNA"/>
</dbReference>
<evidence type="ECO:0000256" key="7">
    <source>
        <dbReference type="ARBA" id="ARBA00022833"/>
    </source>
</evidence>
<evidence type="ECO:0000256" key="10">
    <source>
        <dbReference type="PIRNR" id="PIRNR006256"/>
    </source>
</evidence>